<feature type="region of interest" description="Disordered" evidence="1">
    <location>
        <begin position="144"/>
        <end position="172"/>
    </location>
</feature>
<protein>
    <submittedName>
        <fullName evidence="2">Uncharacterized protein</fullName>
    </submittedName>
</protein>
<dbReference type="EMBL" id="JAODUP010000066">
    <property type="protein sequence ID" value="KAK2164284.1"/>
    <property type="molecule type" value="Genomic_DNA"/>
</dbReference>
<proteinExistence type="predicted"/>
<organism evidence="2 3">
    <name type="scientific">Paralvinella palmiformis</name>
    <dbReference type="NCBI Taxonomy" id="53620"/>
    <lineage>
        <taxon>Eukaryota</taxon>
        <taxon>Metazoa</taxon>
        <taxon>Spiralia</taxon>
        <taxon>Lophotrochozoa</taxon>
        <taxon>Annelida</taxon>
        <taxon>Polychaeta</taxon>
        <taxon>Sedentaria</taxon>
        <taxon>Canalipalpata</taxon>
        <taxon>Terebellida</taxon>
        <taxon>Terebelliformia</taxon>
        <taxon>Alvinellidae</taxon>
        <taxon>Paralvinella</taxon>
    </lineage>
</organism>
<feature type="compositionally biased region" description="Acidic residues" evidence="1">
    <location>
        <begin position="144"/>
        <end position="158"/>
    </location>
</feature>
<evidence type="ECO:0000313" key="2">
    <source>
        <dbReference type="EMBL" id="KAK2164284.1"/>
    </source>
</evidence>
<evidence type="ECO:0000313" key="3">
    <source>
        <dbReference type="Proteomes" id="UP001208570"/>
    </source>
</evidence>
<sequence>MAFFGEHVGYILGRGVMVFSVCLFFAARTEGLPARGCPRYSATFYVPDKLNRCVYYKCLNGRFIGGPQSCDQGKGVPLFFSSDRNPCRMNVRNCLRYGNNGLSGIDPTYPAPTRTMFTYRPTSTPLPETTSESTTELIEMMTTEEPEMTTQAEEDTTEELGSGDVNDGAEPGTPGVFFDKAGSGGLSVTATTQNECLMVCSQVMDLCWGLDWNDKTSSCVIHLTLSEQQCGPLVAKPNNVHFRFRC</sequence>
<evidence type="ECO:0000256" key="1">
    <source>
        <dbReference type="SAM" id="MobiDB-lite"/>
    </source>
</evidence>
<comment type="caution">
    <text evidence="2">The sequence shown here is derived from an EMBL/GenBank/DDBJ whole genome shotgun (WGS) entry which is preliminary data.</text>
</comment>
<gene>
    <name evidence="2" type="ORF">LSH36_66g01030</name>
</gene>
<reference evidence="2" key="1">
    <citation type="journal article" date="2023" name="Mol. Biol. Evol.">
        <title>Third-Generation Sequencing Reveals the Adaptive Role of the Epigenome in Three Deep-Sea Polychaetes.</title>
        <authorList>
            <person name="Perez M."/>
            <person name="Aroh O."/>
            <person name="Sun Y."/>
            <person name="Lan Y."/>
            <person name="Juniper S.K."/>
            <person name="Young C.R."/>
            <person name="Angers B."/>
            <person name="Qian P.Y."/>
        </authorList>
    </citation>
    <scope>NUCLEOTIDE SEQUENCE</scope>
    <source>
        <strain evidence="2">P08H-3</strain>
    </source>
</reference>
<keyword evidence="3" id="KW-1185">Reference proteome</keyword>
<name>A0AAD9K3J8_9ANNE</name>
<accession>A0AAD9K3J8</accession>
<dbReference type="Proteomes" id="UP001208570">
    <property type="component" value="Unassembled WGS sequence"/>
</dbReference>
<dbReference type="AlphaFoldDB" id="A0AAD9K3J8"/>